<dbReference type="RefSeq" id="WP_167209078.1">
    <property type="nucleotide sequence ID" value="NZ_CP050063.1"/>
</dbReference>
<dbReference type="EMBL" id="CP050063">
    <property type="protein sequence ID" value="QIP13729.1"/>
    <property type="molecule type" value="Genomic_DNA"/>
</dbReference>
<keyword evidence="3" id="KW-1185">Reference proteome</keyword>
<gene>
    <name evidence="2" type="ORF">G8759_14445</name>
</gene>
<accession>A0A6G9AN08</accession>
<evidence type="ECO:0000313" key="3">
    <source>
        <dbReference type="Proteomes" id="UP000501802"/>
    </source>
</evidence>
<dbReference type="InterPro" id="IPR006016">
    <property type="entry name" value="UspA"/>
</dbReference>
<proteinExistence type="predicted"/>
<dbReference type="KEGG" id="spib:G8759_14445"/>
<dbReference type="Proteomes" id="UP000501802">
    <property type="component" value="Chromosome"/>
</dbReference>
<evidence type="ECO:0000259" key="1">
    <source>
        <dbReference type="Pfam" id="PF00582"/>
    </source>
</evidence>
<protein>
    <submittedName>
        <fullName evidence="2">Universal stress protein</fullName>
    </submittedName>
</protein>
<feature type="domain" description="UspA" evidence="1">
    <location>
        <begin position="180"/>
        <end position="227"/>
    </location>
</feature>
<dbReference type="Pfam" id="PF00582">
    <property type="entry name" value="Usp"/>
    <property type="match status" value="1"/>
</dbReference>
<name>A0A6G9AN08_9BACT</name>
<dbReference type="Gene3D" id="3.40.50.12370">
    <property type="match status" value="1"/>
</dbReference>
<evidence type="ECO:0000313" key="2">
    <source>
        <dbReference type="EMBL" id="QIP13729.1"/>
    </source>
</evidence>
<dbReference type="AlphaFoldDB" id="A0A6G9AN08"/>
<reference evidence="2 3" key="1">
    <citation type="submission" date="2020-03" db="EMBL/GenBank/DDBJ databases">
        <authorList>
            <person name="Kim M.K."/>
        </authorList>
    </citation>
    <scope>NUCLEOTIDE SEQUENCE [LARGE SCALE GENOMIC DNA]</scope>
    <source>
        <strain evidence="2 3">BT328</strain>
    </source>
</reference>
<dbReference type="SUPFAM" id="SSF52402">
    <property type="entry name" value="Adenine nucleotide alpha hydrolases-like"/>
    <property type="match status" value="1"/>
</dbReference>
<organism evidence="2 3">
    <name type="scientific">Spirosoma aureum</name>
    <dbReference type="NCBI Taxonomy" id="2692134"/>
    <lineage>
        <taxon>Bacteria</taxon>
        <taxon>Pseudomonadati</taxon>
        <taxon>Bacteroidota</taxon>
        <taxon>Cytophagia</taxon>
        <taxon>Cytophagales</taxon>
        <taxon>Cytophagaceae</taxon>
        <taxon>Spirosoma</taxon>
    </lineage>
</organism>
<sequence>MKTILSPTYLSLETDLPMYVAVSLAHSYQTEVILLHLLNSPTIRNDSSGQLCAISGQAVELLVIVSPAVTLLDIFLTNISVDVFVPYAHCSVLFTKTLPIYSPPKNVLLAVDVDDRRKSNQAFPFTLNKQGVRQFLYVMPPTDYRDAEEVVEVCSWVNDFACAKGISDFSFAIHPAQYVAKNILLRAEALQADLIVLFDYGSGQIAHRRWGSVIKDVLAQAQIPVLIMQG</sequence>